<evidence type="ECO:0000313" key="2">
    <source>
        <dbReference type="Proteomes" id="UP001295684"/>
    </source>
</evidence>
<protein>
    <submittedName>
        <fullName evidence="1">Uncharacterized protein</fullName>
    </submittedName>
</protein>
<dbReference type="Proteomes" id="UP001295684">
    <property type="component" value="Unassembled WGS sequence"/>
</dbReference>
<evidence type="ECO:0000313" key="1">
    <source>
        <dbReference type="EMBL" id="CAI2375505.1"/>
    </source>
</evidence>
<gene>
    <name evidence="1" type="ORF">ECRASSUSDP1_LOCUS16867</name>
</gene>
<comment type="caution">
    <text evidence="1">The sequence shown here is derived from an EMBL/GenBank/DDBJ whole genome shotgun (WGS) entry which is preliminary data.</text>
</comment>
<proteinExistence type="predicted"/>
<accession>A0AAD1XMY7</accession>
<organism evidence="1 2">
    <name type="scientific">Euplotes crassus</name>
    <dbReference type="NCBI Taxonomy" id="5936"/>
    <lineage>
        <taxon>Eukaryota</taxon>
        <taxon>Sar</taxon>
        <taxon>Alveolata</taxon>
        <taxon>Ciliophora</taxon>
        <taxon>Intramacronucleata</taxon>
        <taxon>Spirotrichea</taxon>
        <taxon>Hypotrichia</taxon>
        <taxon>Euplotida</taxon>
        <taxon>Euplotidae</taxon>
        <taxon>Moneuplotes</taxon>
    </lineage>
</organism>
<dbReference type="AlphaFoldDB" id="A0AAD1XMY7"/>
<keyword evidence="2" id="KW-1185">Reference proteome</keyword>
<reference evidence="1" key="1">
    <citation type="submission" date="2023-07" db="EMBL/GenBank/DDBJ databases">
        <authorList>
            <consortium name="AG Swart"/>
            <person name="Singh M."/>
            <person name="Singh A."/>
            <person name="Seah K."/>
            <person name="Emmerich C."/>
        </authorList>
    </citation>
    <scope>NUCLEOTIDE SEQUENCE</scope>
    <source>
        <strain evidence="1">DP1</strain>
    </source>
</reference>
<dbReference type="EMBL" id="CAMPGE010016993">
    <property type="protein sequence ID" value="CAI2375505.1"/>
    <property type="molecule type" value="Genomic_DNA"/>
</dbReference>
<name>A0AAD1XMY7_EUPCR</name>
<sequence>MKSPNYTTYVSDGYGRDSYILENNGGLTIPRIQNFSQRTKFLDCSTSKGINKLNSSFVQPKTGLAKSPTRVHYPPDGTGRDWYIVRDNHFTPKNTSFESTLRSPNHSSMWRRKKNYVDITDTLNWVSKKSKAHRKSLSIYQMKLAKKLSSPKNMKLRAERLKVRERMNNSVIGIKGESRFNNDYDIATPSSIPSSIPQLGSMKGPKYTNLLKLKEKLKKGSYQNIVDNGDLSSFRIKRGKNSSILDIIKNNKL</sequence>